<dbReference type="EMBL" id="BAABLO010000013">
    <property type="protein sequence ID" value="GAA4732649.1"/>
    <property type="molecule type" value="Genomic_DNA"/>
</dbReference>
<keyword evidence="3" id="KW-1185">Reference proteome</keyword>
<reference evidence="3" key="1">
    <citation type="journal article" date="2019" name="Int. J. Syst. Evol. Microbiol.">
        <title>The Global Catalogue of Microorganisms (GCM) 10K type strain sequencing project: providing services to taxonomists for standard genome sequencing and annotation.</title>
        <authorList>
            <consortium name="The Broad Institute Genomics Platform"/>
            <consortium name="The Broad Institute Genome Sequencing Center for Infectious Disease"/>
            <person name="Wu L."/>
            <person name="Ma J."/>
        </authorList>
    </citation>
    <scope>NUCLEOTIDE SEQUENCE [LARGE SCALE GENOMIC DNA]</scope>
    <source>
        <strain evidence="3">JCM 18961</strain>
    </source>
</reference>
<evidence type="ECO:0000313" key="3">
    <source>
        <dbReference type="Proteomes" id="UP001500556"/>
    </source>
</evidence>
<name>A0ABP8YN31_9MICO</name>
<accession>A0ABP8YN31</accession>
<evidence type="ECO:0000313" key="2">
    <source>
        <dbReference type="EMBL" id="GAA4732649.1"/>
    </source>
</evidence>
<comment type="caution">
    <text evidence="2">The sequence shown here is derived from an EMBL/GenBank/DDBJ whole genome shotgun (WGS) entry which is preliminary data.</text>
</comment>
<evidence type="ECO:0000256" key="1">
    <source>
        <dbReference type="SAM" id="MobiDB-lite"/>
    </source>
</evidence>
<dbReference type="Proteomes" id="UP001500556">
    <property type="component" value="Unassembled WGS sequence"/>
</dbReference>
<feature type="region of interest" description="Disordered" evidence="1">
    <location>
        <begin position="83"/>
        <end position="111"/>
    </location>
</feature>
<proteinExistence type="predicted"/>
<gene>
    <name evidence="2" type="ORF">GCM10025782_34930</name>
</gene>
<protein>
    <submittedName>
        <fullName evidence="2">Uncharacterized protein</fullName>
    </submittedName>
</protein>
<organism evidence="2 3">
    <name type="scientific">Pedococcus ginsenosidimutans</name>
    <dbReference type="NCBI Taxonomy" id="490570"/>
    <lineage>
        <taxon>Bacteria</taxon>
        <taxon>Bacillati</taxon>
        <taxon>Actinomycetota</taxon>
        <taxon>Actinomycetes</taxon>
        <taxon>Micrococcales</taxon>
        <taxon>Intrasporangiaceae</taxon>
        <taxon>Pedococcus</taxon>
    </lineage>
</organism>
<sequence>MLQTLQASLEGLQLTIELTPVVADDSGAFIEYAISSSKHGASQLPLVAPRRGTLLPLVTSWDRTWKERPPEVRFERVATFGMAQHGENSPPMLRVGPHRGLRDISSPGGAS</sequence>